<dbReference type="Proteomes" id="UP000027602">
    <property type="component" value="Chromosome"/>
</dbReference>
<keyword evidence="1" id="KW-0472">Membrane</keyword>
<dbReference type="EMBL" id="CP007739">
    <property type="protein sequence ID" value="AIE60264.1"/>
    <property type="molecule type" value="Genomic_DNA"/>
</dbReference>
<accession>I3E937</accession>
<sequence>MRILIGMACIAIFIFFLIRKMLKDKRKENIQWGLGIDCCCFYSPPLKISNNGITIIGFQEVIDGRSAVRYSVVKMNWRGKRTVFGQGFIYGDYRNPKCFHLTVTNIPNGEHY</sequence>
<keyword evidence="3" id="KW-1185">Reference proteome</keyword>
<proteinExistence type="predicted"/>
<evidence type="ECO:0000313" key="2">
    <source>
        <dbReference type="EMBL" id="AIE60264.1"/>
    </source>
</evidence>
<evidence type="ECO:0000313" key="3">
    <source>
        <dbReference type="Proteomes" id="UP000027602"/>
    </source>
</evidence>
<keyword evidence="1" id="KW-1133">Transmembrane helix</keyword>
<reference evidence="2 3" key="1">
    <citation type="journal article" date="2015" name="BMC Genomics">
        <title>Transcriptome analysis of thermophilic methylotrophic Bacillus methanolicus MGA3 using RNA-sequencing provides detailed insights into its previously uncharted transcriptional landscape.</title>
        <authorList>
            <person name="Irla M."/>
            <person name="Neshat A."/>
            <person name="Brautaset T."/>
            <person name="Ruckert C."/>
            <person name="Kalinowski J."/>
            <person name="Wendisch V.F."/>
        </authorList>
    </citation>
    <scope>NUCLEOTIDE SEQUENCE [LARGE SCALE GENOMIC DNA]</scope>
    <source>
        <strain evidence="3">MGA3 / ATCC 53907</strain>
    </source>
</reference>
<dbReference type="KEGG" id="bmet:BMMGA3_09320"/>
<feature type="transmembrane region" description="Helical" evidence="1">
    <location>
        <begin position="5"/>
        <end position="22"/>
    </location>
</feature>
<dbReference type="AlphaFoldDB" id="I3E937"/>
<gene>
    <name evidence="2" type="ORF">BMMGA3_09320</name>
</gene>
<evidence type="ECO:0000256" key="1">
    <source>
        <dbReference type="SAM" id="Phobius"/>
    </source>
</evidence>
<name>I3E937_BACMM</name>
<keyword evidence="1" id="KW-0812">Transmembrane</keyword>
<organism evidence="2 3">
    <name type="scientific">Bacillus methanolicus (strain MGA3 / ATCC 53907)</name>
    <dbReference type="NCBI Taxonomy" id="796606"/>
    <lineage>
        <taxon>Bacteria</taxon>
        <taxon>Bacillati</taxon>
        <taxon>Bacillota</taxon>
        <taxon>Bacilli</taxon>
        <taxon>Bacillales</taxon>
        <taxon>Bacillaceae</taxon>
        <taxon>Bacillus</taxon>
    </lineage>
</organism>
<protein>
    <submittedName>
        <fullName evidence="2">Putative membrane protein</fullName>
    </submittedName>
</protein>
<dbReference type="HOGENOM" id="CLU_2140855_0_0_9"/>